<gene>
    <name evidence="1" type="ORF">EYC84_011096</name>
</gene>
<name>A0A5M9JA01_MONFR</name>
<organism evidence="1 2">
    <name type="scientific">Monilinia fructicola</name>
    <name type="common">Brown rot fungus</name>
    <name type="synonym">Ciboria fructicola</name>
    <dbReference type="NCBI Taxonomy" id="38448"/>
    <lineage>
        <taxon>Eukaryota</taxon>
        <taxon>Fungi</taxon>
        <taxon>Dikarya</taxon>
        <taxon>Ascomycota</taxon>
        <taxon>Pezizomycotina</taxon>
        <taxon>Leotiomycetes</taxon>
        <taxon>Helotiales</taxon>
        <taxon>Sclerotiniaceae</taxon>
        <taxon>Monilinia</taxon>
    </lineage>
</organism>
<proteinExistence type="predicted"/>
<sequence length="84" mass="9839">MSCGVLRCFLVWYSVVWCYVVGLMHSWRFCVVGRSIDQLIDRWMDALYMCSRNYFVLAFELGMNGCWMPVGGECWMMDDRGGDI</sequence>
<dbReference type="Proteomes" id="UP000322873">
    <property type="component" value="Unassembled WGS sequence"/>
</dbReference>
<comment type="caution">
    <text evidence="1">The sequence shown here is derived from an EMBL/GenBank/DDBJ whole genome shotgun (WGS) entry which is preliminary data.</text>
</comment>
<accession>A0A5M9JA01</accession>
<protein>
    <submittedName>
        <fullName evidence="1">Uncharacterized protein</fullName>
    </submittedName>
</protein>
<dbReference type="AlphaFoldDB" id="A0A5M9JA01"/>
<reference evidence="1 2" key="1">
    <citation type="submission" date="2019-06" db="EMBL/GenBank/DDBJ databases">
        <title>Genome Sequence of the Brown Rot Fungal Pathogen Monilinia fructicola.</title>
        <authorList>
            <person name="De Miccolis Angelini R.M."/>
            <person name="Landi L."/>
            <person name="Abate D."/>
            <person name="Pollastro S."/>
            <person name="Romanazzi G."/>
            <person name="Faretra F."/>
        </authorList>
    </citation>
    <scope>NUCLEOTIDE SEQUENCE [LARGE SCALE GENOMIC DNA]</scope>
    <source>
        <strain evidence="1 2">Mfrc123</strain>
    </source>
</reference>
<keyword evidence="2" id="KW-1185">Reference proteome</keyword>
<dbReference type="EMBL" id="VICG01000014">
    <property type="protein sequence ID" value="KAA8565390.1"/>
    <property type="molecule type" value="Genomic_DNA"/>
</dbReference>
<evidence type="ECO:0000313" key="1">
    <source>
        <dbReference type="EMBL" id="KAA8565390.1"/>
    </source>
</evidence>
<evidence type="ECO:0000313" key="2">
    <source>
        <dbReference type="Proteomes" id="UP000322873"/>
    </source>
</evidence>